<keyword evidence="2" id="KW-1185">Reference proteome</keyword>
<comment type="caution">
    <text evidence="1">The sequence shown here is derived from an EMBL/GenBank/DDBJ whole genome shotgun (WGS) entry which is preliminary data.</text>
</comment>
<accession>A0AAD7CN57</accession>
<dbReference type="EMBL" id="JARKIF010000001">
    <property type="protein sequence ID" value="KAJ7651097.1"/>
    <property type="molecule type" value="Genomic_DNA"/>
</dbReference>
<gene>
    <name evidence="1" type="ORF">FB45DRAFT_889630</name>
</gene>
<proteinExistence type="predicted"/>
<evidence type="ECO:0000313" key="1">
    <source>
        <dbReference type="EMBL" id="KAJ7651097.1"/>
    </source>
</evidence>
<reference evidence="1" key="1">
    <citation type="submission" date="2023-03" db="EMBL/GenBank/DDBJ databases">
        <title>Massive genome expansion in bonnet fungi (Mycena s.s.) driven by repeated elements and novel gene families across ecological guilds.</title>
        <authorList>
            <consortium name="Lawrence Berkeley National Laboratory"/>
            <person name="Harder C.B."/>
            <person name="Miyauchi S."/>
            <person name="Viragh M."/>
            <person name="Kuo A."/>
            <person name="Thoen E."/>
            <person name="Andreopoulos B."/>
            <person name="Lu D."/>
            <person name="Skrede I."/>
            <person name="Drula E."/>
            <person name="Henrissat B."/>
            <person name="Morin E."/>
            <person name="Kohler A."/>
            <person name="Barry K."/>
            <person name="LaButti K."/>
            <person name="Morin E."/>
            <person name="Salamov A."/>
            <person name="Lipzen A."/>
            <person name="Mereny Z."/>
            <person name="Hegedus B."/>
            <person name="Baldrian P."/>
            <person name="Stursova M."/>
            <person name="Weitz H."/>
            <person name="Taylor A."/>
            <person name="Grigoriev I.V."/>
            <person name="Nagy L.G."/>
            <person name="Martin F."/>
            <person name="Kauserud H."/>
        </authorList>
    </citation>
    <scope>NUCLEOTIDE SEQUENCE</scope>
    <source>
        <strain evidence="1">9284</strain>
    </source>
</reference>
<dbReference type="AlphaFoldDB" id="A0AAD7CN57"/>
<name>A0AAD7CN57_9AGAR</name>
<protein>
    <submittedName>
        <fullName evidence="1">Uncharacterized protein</fullName>
    </submittedName>
</protein>
<sequence length="204" mass="22293">MLAVLRIMVCSCPLPPWQAPFSPTSEFPIPSARAARSAPDSDETARARWLYIRSTCFFPPRPPPRPTIAGTVGDDGFALLPPFPFRLLQATLAIQIPIKADLESISTPSMTSRTFCSNPLATKEGSAEGGIGVETVSGSSSIQVLDTTRQDYGAEDQERSGWQIVYLKSSGWIAATESIAASEVVTNPYRWRAIQRVYVSNARW</sequence>
<dbReference type="Proteomes" id="UP001221142">
    <property type="component" value="Unassembled WGS sequence"/>
</dbReference>
<organism evidence="1 2">
    <name type="scientific">Roridomyces roridus</name>
    <dbReference type="NCBI Taxonomy" id="1738132"/>
    <lineage>
        <taxon>Eukaryota</taxon>
        <taxon>Fungi</taxon>
        <taxon>Dikarya</taxon>
        <taxon>Basidiomycota</taxon>
        <taxon>Agaricomycotina</taxon>
        <taxon>Agaricomycetes</taxon>
        <taxon>Agaricomycetidae</taxon>
        <taxon>Agaricales</taxon>
        <taxon>Marasmiineae</taxon>
        <taxon>Mycenaceae</taxon>
        <taxon>Roridomyces</taxon>
    </lineage>
</organism>
<evidence type="ECO:0000313" key="2">
    <source>
        <dbReference type="Proteomes" id="UP001221142"/>
    </source>
</evidence>